<keyword evidence="1" id="KW-1133">Transmembrane helix</keyword>
<protein>
    <recommendedName>
        <fullName evidence="4">NADH dehydrogenase subunit 4L</fullName>
    </recommendedName>
</protein>
<keyword evidence="1" id="KW-0812">Transmembrane</keyword>
<dbReference type="Proteomes" id="UP000307756">
    <property type="component" value="Unassembled WGS sequence"/>
</dbReference>
<feature type="transmembrane region" description="Helical" evidence="1">
    <location>
        <begin position="53"/>
        <end position="70"/>
    </location>
</feature>
<evidence type="ECO:0008006" key="4">
    <source>
        <dbReference type="Google" id="ProtNLM"/>
    </source>
</evidence>
<proteinExistence type="predicted"/>
<evidence type="ECO:0000313" key="3">
    <source>
        <dbReference type="Proteomes" id="UP000307756"/>
    </source>
</evidence>
<sequence length="73" mass="8124">MDFLLVGIGLWGLLILGGLLFLFGLWKKSWLAHFFSGLTLLVPAIILATQKGIFILFILLPFIAFGFAVSEKR</sequence>
<name>A0A4U1D3F0_9BACI</name>
<feature type="transmembrane region" description="Helical" evidence="1">
    <location>
        <begin position="6"/>
        <end position="23"/>
    </location>
</feature>
<evidence type="ECO:0000256" key="1">
    <source>
        <dbReference type="SAM" id="Phobius"/>
    </source>
</evidence>
<accession>A0A4U1D3F0</accession>
<dbReference type="EMBL" id="SWBM01000003">
    <property type="protein sequence ID" value="TKC16253.1"/>
    <property type="molecule type" value="Genomic_DNA"/>
</dbReference>
<dbReference type="RefSeq" id="WP_136832128.1">
    <property type="nucleotide sequence ID" value="NZ_SWBM01000003.1"/>
</dbReference>
<reference evidence="2 3" key="1">
    <citation type="journal article" date="2011" name="J. Microbiol.">
        <title>Bacillus kyonggiensis sp. nov., isolated from soil of a lettuce field.</title>
        <authorList>
            <person name="Dong K."/>
            <person name="Lee S."/>
        </authorList>
    </citation>
    <scope>NUCLEOTIDE SEQUENCE [LARGE SCALE GENOMIC DNA]</scope>
    <source>
        <strain evidence="2 3">NB22</strain>
    </source>
</reference>
<organism evidence="2 3">
    <name type="scientific">Robertmurraya kyonggiensis</name>
    <dbReference type="NCBI Taxonomy" id="1037680"/>
    <lineage>
        <taxon>Bacteria</taxon>
        <taxon>Bacillati</taxon>
        <taxon>Bacillota</taxon>
        <taxon>Bacilli</taxon>
        <taxon>Bacillales</taxon>
        <taxon>Bacillaceae</taxon>
        <taxon>Robertmurraya</taxon>
    </lineage>
</organism>
<feature type="transmembrane region" description="Helical" evidence="1">
    <location>
        <begin position="30"/>
        <end position="47"/>
    </location>
</feature>
<comment type="caution">
    <text evidence="2">The sequence shown here is derived from an EMBL/GenBank/DDBJ whole genome shotgun (WGS) entry which is preliminary data.</text>
</comment>
<keyword evidence="3" id="KW-1185">Reference proteome</keyword>
<gene>
    <name evidence="2" type="ORF">FA727_14970</name>
</gene>
<evidence type="ECO:0000313" key="2">
    <source>
        <dbReference type="EMBL" id="TKC16253.1"/>
    </source>
</evidence>
<dbReference type="AlphaFoldDB" id="A0A4U1D3F0"/>
<keyword evidence="1" id="KW-0472">Membrane</keyword>